<dbReference type="EMBL" id="JAMFMB010000058">
    <property type="protein sequence ID" value="MCL6286154.1"/>
    <property type="molecule type" value="Genomic_DNA"/>
</dbReference>
<protein>
    <recommendedName>
        <fullName evidence="3">Hedgehog/Intein (Hint) domain-containing protein</fullName>
    </recommendedName>
</protein>
<gene>
    <name evidence="1" type="ORF">M3P21_21875</name>
</gene>
<sequence length="214" mass="22820">MYCEREAPIEVPFERSEVLVPGLPILPHGTECHPVPDAGSRAGRITKGDTITLLDRDGIQPAEMVFFAPDRSSDAAMLGAQGHGRPDGVIATLANGAPSGRKVLRALEVAGFGIGQGDVVHTFSDGSRPGDMSHFVAECDGLLIVAAPGEAMRPEEQNPPTKIILYIQRAVPELSKPDIGPPNPLADPLNDINIQPGNAHSYEVNRNRGWPVGW</sequence>
<reference evidence="1" key="1">
    <citation type="submission" date="2022-05" db="EMBL/GenBank/DDBJ databases">
        <authorList>
            <person name="Park J.-S."/>
        </authorList>
    </citation>
    <scope>NUCLEOTIDE SEQUENCE</scope>
    <source>
        <strain evidence="1">2012CJ41-6</strain>
    </source>
</reference>
<dbReference type="RefSeq" id="WP_249713629.1">
    <property type="nucleotide sequence ID" value="NZ_JAMFMB010000058.1"/>
</dbReference>
<dbReference type="Proteomes" id="UP001203880">
    <property type="component" value="Unassembled WGS sequence"/>
</dbReference>
<evidence type="ECO:0000313" key="2">
    <source>
        <dbReference type="Proteomes" id="UP001203880"/>
    </source>
</evidence>
<proteinExistence type="predicted"/>
<name>A0ABT0Q8F2_9RHOB</name>
<comment type="caution">
    <text evidence="1">The sequence shown here is derived from an EMBL/GenBank/DDBJ whole genome shotgun (WGS) entry which is preliminary data.</text>
</comment>
<evidence type="ECO:0008006" key="3">
    <source>
        <dbReference type="Google" id="ProtNLM"/>
    </source>
</evidence>
<accession>A0ABT0Q8F2</accession>
<keyword evidence="2" id="KW-1185">Reference proteome</keyword>
<evidence type="ECO:0000313" key="1">
    <source>
        <dbReference type="EMBL" id="MCL6286154.1"/>
    </source>
</evidence>
<organism evidence="1 2">
    <name type="scientific">Ruegeria spongiae</name>
    <dbReference type="NCBI Taxonomy" id="2942209"/>
    <lineage>
        <taxon>Bacteria</taxon>
        <taxon>Pseudomonadati</taxon>
        <taxon>Pseudomonadota</taxon>
        <taxon>Alphaproteobacteria</taxon>
        <taxon>Rhodobacterales</taxon>
        <taxon>Roseobacteraceae</taxon>
        <taxon>Ruegeria</taxon>
    </lineage>
</organism>